<protein>
    <submittedName>
        <fullName evidence="2">Uncharacterized protein</fullName>
    </submittedName>
</protein>
<dbReference type="AlphaFoldDB" id="A0AAW2ID69"/>
<feature type="compositionally biased region" description="Basic and acidic residues" evidence="1">
    <location>
        <begin position="37"/>
        <end position="58"/>
    </location>
</feature>
<name>A0AAW2ID69_9NEOP</name>
<feature type="region of interest" description="Disordered" evidence="1">
    <location>
        <begin position="1"/>
        <end position="64"/>
    </location>
</feature>
<comment type="caution">
    <text evidence="2">The sequence shown here is derived from an EMBL/GenBank/DDBJ whole genome shotgun (WGS) entry which is preliminary data.</text>
</comment>
<evidence type="ECO:0000256" key="1">
    <source>
        <dbReference type="SAM" id="MobiDB-lite"/>
    </source>
</evidence>
<reference evidence="2" key="1">
    <citation type="journal article" date="2024" name="Gigascience">
        <title>Chromosome-level genome of the poultry shaft louse Menopon gallinae provides insight into the host-switching and adaptive evolution of parasitic lice.</title>
        <authorList>
            <person name="Xu Y."/>
            <person name="Ma L."/>
            <person name="Liu S."/>
            <person name="Liang Y."/>
            <person name="Liu Q."/>
            <person name="He Z."/>
            <person name="Tian L."/>
            <person name="Duan Y."/>
            <person name="Cai W."/>
            <person name="Li H."/>
            <person name="Song F."/>
        </authorList>
    </citation>
    <scope>NUCLEOTIDE SEQUENCE</scope>
    <source>
        <strain evidence="2">Cailab_2023a</strain>
    </source>
</reference>
<sequence length="122" mass="13743">MEIENADESVNPSGAPASPSDDRSKSDRLPLQNLSVRFRDANNGDFYKEEKEQETNNRKERRNLTISPNRFAGIENRMMVVSTTVITGDNDLSRNSAGRPNPSWNIQSSTWNASVFPPKILF</sequence>
<evidence type="ECO:0000313" key="2">
    <source>
        <dbReference type="EMBL" id="KAL0279861.1"/>
    </source>
</evidence>
<proteinExistence type="predicted"/>
<dbReference type="EMBL" id="JARGDH010000001">
    <property type="protein sequence ID" value="KAL0279861.1"/>
    <property type="molecule type" value="Genomic_DNA"/>
</dbReference>
<gene>
    <name evidence="2" type="ORF">PYX00_001332</name>
</gene>
<accession>A0AAW2ID69</accession>
<organism evidence="2">
    <name type="scientific">Menopon gallinae</name>
    <name type="common">poultry shaft louse</name>
    <dbReference type="NCBI Taxonomy" id="328185"/>
    <lineage>
        <taxon>Eukaryota</taxon>
        <taxon>Metazoa</taxon>
        <taxon>Ecdysozoa</taxon>
        <taxon>Arthropoda</taxon>
        <taxon>Hexapoda</taxon>
        <taxon>Insecta</taxon>
        <taxon>Pterygota</taxon>
        <taxon>Neoptera</taxon>
        <taxon>Paraneoptera</taxon>
        <taxon>Psocodea</taxon>
        <taxon>Troctomorpha</taxon>
        <taxon>Phthiraptera</taxon>
        <taxon>Amblycera</taxon>
        <taxon>Menoponidae</taxon>
        <taxon>Menopon</taxon>
    </lineage>
</organism>